<organism evidence="2 3">
    <name type="scientific">Plectus sambesii</name>
    <dbReference type="NCBI Taxonomy" id="2011161"/>
    <lineage>
        <taxon>Eukaryota</taxon>
        <taxon>Metazoa</taxon>
        <taxon>Ecdysozoa</taxon>
        <taxon>Nematoda</taxon>
        <taxon>Chromadorea</taxon>
        <taxon>Plectida</taxon>
        <taxon>Plectina</taxon>
        <taxon>Plectoidea</taxon>
        <taxon>Plectidae</taxon>
        <taxon>Plectus</taxon>
    </lineage>
</organism>
<dbReference type="Proteomes" id="UP000887566">
    <property type="component" value="Unplaced"/>
</dbReference>
<accession>A0A914WLC3</accession>
<name>A0A914WLC3_9BILA</name>
<feature type="region of interest" description="Disordered" evidence="1">
    <location>
        <begin position="1"/>
        <end position="23"/>
    </location>
</feature>
<dbReference type="WBParaSite" id="PSAMB.scaffold4377size14850.g24169.t1">
    <property type="protein sequence ID" value="PSAMB.scaffold4377size14850.g24169.t1"/>
    <property type="gene ID" value="PSAMB.scaffold4377size14850.g24169"/>
</dbReference>
<evidence type="ECO:0000256" key="1">
    <source>
        <dbReference type="SAM" id="MobiDB-lite"/>
    </source>
</evidence>
<keyword evidence="2" id="KW-1185">Reference proteome</keyword>
<protein>
    <submittedName>
        <fullName evidence="3">Uncharacterized protein</fullName>
    </submittedName>
</protein>
<reference evidence="3" key="1">
    <citation type="submission" date="2022-11" db="UniProtKB">
        <authorList>
            <consortium name="WormBaseParasite"/>
        </authorList>
    </citation>
    <scope>IDENTIFICATION</scope>
</reference>
<dbReference type="AlphaFoldDB" id="A0A914WLC3"/>
<proteinExistence type="predicted"/>
<sequence length="74" mass="8450">MSKRENGKIAMAHSAQRDDNHYTGSLERMQLEGMHINLRRSEIRWQLGHRSFGPSALARGGLDENLSWTNAVMQ</sequence>
<evidence type="ECO:0000313" key="2">
    <source>
        <dbReference type="Proteomes" id="UP000887566"/>
    </source>
</evidence>
<evidence type="ECO:0000313" key="3">
    <source>
        <dbReference type="WBParaSite" id="PSAMB.scaffold4377size14850.g24169.t1"/>
    </source>
</evidence>